<organism evidence="11 12">
    <name type="scientific">Frankliniella occidentalis</name>
    <name type="common">Western flower thrips</name>
    <name type="synonym">Euthrips occidentalis</name>
    <dbReference type="NCBI Taxonomy" id="133901"/>
    <lineage>
        <taxon>Eukaryota</taxon>
        <taxon>Metazoa</taxon>
        <taxon>Ecdysozoa</taxon>
        <taxon>Arthropoda</taxon>
        <taxon>Hexapoda</taxon>
        <taxon>Insecta</taxon>
        <taxon>Pterygota</taxon>
        <taxon>Neoptera</taxon>
        <taxon>Paraneoptera</taxon>
        <taxon>Thysanoptera</taxon>
        <taxon>Terebrantia</taxon>
        <taxon>Thripoidea</taxon>
        <taxon>Thripidae</taxon>
        <taxon>Frankliniella</taxon>
    </lineage>
</organism>
<dbReference type="GO" id="GO:0045467">
    <property type="term" value="P:R7 cell development"/>
    <property type="evidence" value="ECO:0007669"/>
    <property type="project" value="UniProtKB-ARBA"/>
</dbReference>
<dbReference type="InterPro" id="IPR009057">
    <property type="entry name" value="Homeodomain-like_sf"/>
</dbReference>
<dbReference type="GO" id="GO:0045476">
    <property type="term" value="P:nurse cell apoptotic process"/>
    <property type="evidence" value="ECO:0007669"/>
    <property type="project" value="UniProtKB-ARBA"/>
</dbReference>
<dbReference type="SMART" id="SM00225">
    <property type="entry name" value="BTB"/>
    <property type="match status" value="1"/>
</dbReference>
<dbReference type="CDD" id="cd18315">
    <property type="entry name" value="BTB_POZ_BAB-like"/>
    <property type="match status" value="1"/>
</dbReference>
<keyword evidence="5" id="KW-0805">Transcription regulation</keyword>
<protein>
    <submittedName>
        <fullName evidence="12">Transcription factor GAGA-like</fullName>
    </submittedName>
</protein>
<name>A0A9C6U1T3_FRAOC</name>
<dbReference type="GeneID" id="113203552"/>
<evidence type="ECO:0000256" key="8">
    <source>
        <dbReference type="ARBA" id="ARBA00037382"/>
    </source>
</evidence>
<comment type="subcellular location">
    <subcellularLocation>
        <location evidence="1">Nucleus</location>
    </subcellularLocation>
</comment>
<dbReference type="GO" id="GO:0006357">
    <property type="term" value="P:regulation of transcription by RNA polymerase II"/>
    <property type="evidence" value="ECO:0007669"/>
    <property type="project" value="TreeGrafter"/>
</dbReference>
<evidence type="ECO:0000256" key="1">
    <source>
        <dbReference type="ARBA" id="ARBA00004123"/>
    </source>
</evidence>
<feature type="domain" description="BTB" evidence="10">
    <location>
        <begin position="37"/>
        <end position="103"/>
    </location>
</feature>
<dbReference type="AlphaFoldDB" id="A0A9C6U1T3"/>
<dbReference type="GO" id="GO:0007526">
    <property type="term" value="P:larval somatic muscle development"/>
    <property type="evidence" value="ECO:0007669"/>
    <property type="project" value="UniProtKB-ARBA"/>
</dbReference>
<gene>
    <name evidence="12" type="primary">LOC113203552</name>
</gene>
<keyword evidence="11" id="KW-1185">Reference proteome</keyword>
<dbReference type="GO" id="GO:0008406">
    <property type="term" value="P:gonad development"/>
    <property type="evidence" value="ECO:0007669"/>
    <property type="project" value="UniProtKB-ARBA"/>
</dbReference>
<dbReference type="Gene3D" id="1.10.10.60">
    <property type="entry name" value="Homeodomain-like"/>
    <property type="match status" value="3"/>
</dbReference>
<evidence type="ECO:0000256" key="5">
    <source>
        <dbReference type="ARBA" id="ARBA00023015"/>
    </source>
</evidence>
<keyword evidence="7" id="KW-0539">Nucleus</keyword>
<keyword evidence="2" id="KW-0217">Developmental protein</keyword>
<dbReference type="Pfam" id="PF00651">
    <property type="entry name" value="BTB"/>
    <property type="match status" value="1"/>
</dbReference>
<dbReference type="InterPro" id="IPR011333">
    <property type="entry name" value="SKP1/BTB/POZ_sf"/>
</dbReference>
<dbReference type="RefSeq" id="XP_052119788.1">
    <property type="nucleotide sequence ID" value="XM_052263828.1"/>
</dbReference>
<dbReference type="Proteomes" id="UP000504606">
    <property type="component" value="Unplaced"/>
</dbReference>
<evidence type="ECO:0000259" key="10">
    <source>
        <dbReference type="PROSITE" id="PS50097"/>
    </source>
</evidence>
<dbReference type="GO" id="GO:0007464">
    <property type="term" value="P:R3/R4 cell fate commitment"/>
    <property type="evidence" value="ECO:0007669"/>
    <property type="project" value="UniProtKB-ARBA"/>
</dbReference>
<reference evidence="12" key="2">
    <citation type="submission" date="2025-08" db="UniProtKB">
        <authorList>
            <consortium name="RefSeq"/>
        </authorList>
    </citation>
    <scope>IDENTIFICATION</scope>
    <source>
        <tissue evidence="12">Whole organism</tissue>
    </source>
</reference>
<dbReference type="InterPro" id="IPR007889">
    <property type="entry name" value="HTH_Psq"/>
</dbReference>
<keyword evidence="6" id="KW-0804">Transcription</keyword>
<evidence type="ECO:0000256" key="2">
    <source>
        <dbReference type="ARBA" id="ARBA00022473"/>
    </source>
</evidence>
<dbReference type="GO" id="GO:0035167">
    <property type="term" value="P:larval lymph gland hemopoiesis"/>
    <property type="evidence" value="ECO:0007669"/>
    <property type="project" value="UniProtKB-ARBA"/>
</dbReference>
<keyword evidence="3" id="KW-0221">Differentiation</keyword>
<dbReference type="PANTHER" id="PTHR23110:SF111">
    <property type="entry name" value="LONGITUDINALS LACKING PROTEIN, ISOFORMS F_I_K_T"/>
    <property type="match status" value="1"/>
</dbReference>
<dbReference type="Gene3D" id="3.30.710.10">
    <property type="entry name" value="Potassium Channel Kv1.1, Chain A"/>
    <property type="match status" value="1"/>
</dbReference>
<dbReference type="Pfam" id="PF05225">
    <property type="entry name" value="HTH_psq"/>
    <property type="match status" value="2"/>
</dbReference>
<dbReference type="SUPFAM" id="SSF54695">
    <property type="entry name" value="POZ domain"/>
    <property type="match status" value="1"/>
</dbReference>
<evidence type="ECO:0000256" key="9">
    <source>
        <dbReference type="SAM" id="MobiDB-lite"/>
    </source>
</evidence>
<dbReference type="InterPro" id="IPR051095">
    <property type="entry name" value="Dros_DevTransReg"/>
</dbReference>
<dbReference type="InterPro" id="IPR000210">
    <property type="entry name" value="BTB/POZ_dom"/>
</dbReference>
<feature type="region of interest" description="Disordered" evidence="9">
    <location>
        <begin position="185"/>
        <end position="251"/>
    </location>
</feature>
<keyword evidence="4" id="KW-0524">Neurogenesis</keyword>
<comment type="function">
    <text evidence="8">Putative transcription factor required for axon growth and guidance in the central and peripheral nervous systems. Repels CNS axons away from the midline by promoting the expression of the midline repellent sli and its receptor robo.</text>
</comment>
<evidence type="ECO:0000256" key="7">
    <source>
        <dbReference type="ARBA" id="ARBA00023242"/>
    </source>
</evidence>
<dbReference type="OrthoDB" id="6482909at2759"/>
<accession>A0A9C6U1T3</accession>
<evidence type="ECO:0000256" key="6">
    <source>
        <dbReference type="ARBA" id="ARBA00023163"/>
    </source>
</evidence>
<evidence type="ECO:0000313" key="11">
    <source>
        <dbReference type="Proteomes" id="UP000504606"/>
    </source>
</evidence>
<dbReference type="GO" id="GO:0003677">
    <property type="term" value="F:DNA binding"/>
    <property type="evidence" value="ECO:0007669"/>
    <property type="project" value="InterPro"/>
</dbReference>
<dbReference type="KEGG" id="foc:113203552"/>
<dbReference type="PROSITE" id="PS50097">
    <property type="entry name" value="BTB"/>
    <property type="match status" value="1"/>
</dbReference>
<dbReference type="SUPFAM" id="SSF46689">
    <property type="entry name" value="Homeodomain-like"/>
    <property type="match status" value="2"/>
</dbReference>
<evidence type="ECO:0000256" key="4">
    <source>
        <dbReference type="ARBA" id="ARBA00022902"/>
    </source>
</evidence>
<dbReference type="GO" id="GO:0048813">
    <property type="term" value="P:dendrite morphogenesis"/>
    <property type="evidence" value="ECO:0007669"/>
    <property type="project" value="UniProtKB-ARBA"/>
</dbReference>
<dbReference type="GO" id="GO:0005634">
    <property type="term" value="C:nucleus"/>
    <property type="evidence" value="ECO:0007669"/>
    <property type="project" value="UniProtKB-SubCell"/>
</dbReference>
<dbReference type="PANTHER" id="PTHR23110">
    <property type="entry name" value="BTB DOMAIN TRANSCRIPTION FACTOR"/>
    <property type="match status" value="1"/>
</dbReference>
<evidence type="ECO:0000313" key="12">
    <source>
        <dbReference type="RefSeq" id="XP_052119788.1"/>
    </source>
</evidence>
<sequence>MSEENYQDSDNFCLKWSNYQAHVLGVLVQLLETESLVDVTLSTVDGEKLFAHKIVLCAASSYFEEIFTNSDDSHPIVILTDVESNILRSILDFVYHGELNVQASQLTEVLQVATTLQIRGLTEVSDQLPLLVPPDSTRLVTDESCEPCEELVIPQQDITSNEDEVAPHSSEANALTANIIENENAESHEEQSNSDCNITPKNHTEDQGLADSMPDSHDENFTGNENYESEATIPEAIIPEQDRRKRKRRESCRKEYSEEQLAAALKDLRCGQLLGDTALAHNIPRSTLYVRAKSEGIPITVTRQEHSGENVNAAVQAVNGGASLQQAADMYQIPKTVLWRRVKAAGAFSNRAQSRRQSYGPAHWQAAVQALQDGQNLSRVSAQFQIPKTTLFREKVRLIEAGKLPYPPPPSKKRAPQTQLMKQTQLKAAVAACKEGRMSQAEASITYQVPKTTIWRRLHKGNIQNPDENKDIVRSVEITDATAEEQPGAVAGTLQEHAQFTFIEVVEEDFSTASLIM</sequence>
<evidence type="ECO:0000256" key="3">
    <source>
        <dbReference type="ARBA" id="ARBA00022782"/>
    </source>
</evidence>
<reference evidence="12" key="1">
    <citation type="journal article" date="2018" name="Proc. Natl. Acad. Sci. U.S.A.">
        <title>Phylogenomics and the evolution of hemipteroid insects.</title>
        <authorList>
            <person name="Johnson K.P."/>
            <person name="Dietrich C.H."/>
            <person name="Friedrich F."/>
            <person name="Beutel R.G."/>
            <person name="Wipfler B."/>
            <person name="Peters R.S."/>
            <person name="Allen J.M."/>
            <person name="Petersen M."/>
            <person name="Donath A."/>
            <person name="Walden K.K."/>
            <person name="Kozlov A.M."/>
            <person name="Podsiadlowski L."/>
            <person name="Mayer C."/>
            <person name="Meusemann K."/>
            <person name="Vasilikopoulos A."/>
            <person name="Waterhouse R.M."/>
            <person name="Cameron S.L."/>
            <person name="Weirauch C."/>
            <person name="Swanson D.R."/>
            <person name="Percy D.M."/>
            <person name="Hardy N.B."/>
            <person name="Terry I."/>
            <person name="Liu S."/>
            <person name="Zhou X."/>
            <person name="Misof B."/>
            <person name="Robertson H.M."/>
            <person name="Yoshizawa K."/>
        </authorList>
    </citation>
    <scope>NUCLEOTIDE SEQUENCE</scope>
    <source>
        <tissue evidence="12">Whole organism</tissue>
    </source>
</reference>
<dbReference type="GO" id="GO:0016199">
    <property type="term" value="P:axon midline choice point recognition"/>
    <property type="evidence" value="ECO:0007669"/>
    <property type="project" value="UniProtKB-ARBA"/>
</dbReference>
<proteinExistence type="predicted"/>